<name>A0AAD7WMY8_9TELE</name>
<dbReference type="EMBL" id="JAINUG010000063">
    <property type="protein sequence ID" value="KAJ8402645.1"/>
    <property type="molecule type" value="Genomic_DNA"/>
</dbReference>
<feature type="compositionally biased region" description="Polar residues" evidence="2">
    <location>
        <begin position="31"/>
        <end position="74"/>
    </location>
</feature>
<feature type="compositionally biased region" description="Basic and acidic residues" evidence="2">
    <location>
        <begin position="709"/>
        <end position="739"/>
    </location>
</feature>
<keyword evidence="1" id="KW-0343">GTPase activation</keyword>
<keyword evidence="5" id="KW-1185">Reference proteome</keyword>
<dbReference type="GO" id="GO:0005096">
    <property type="term" value="F:GTPase activator activity"/>
    <property type="evidence" value="ECO:0007669"/>
    <property type="project" value="UniProtKB-KW"/>
</dbReference>
<organism evidence="4 5">
    <name type="scientific">Aldrovandia affinis</name>
    <dbReference type="NCBI Taxonomy" id="143900"/>
    <lineage>
        <taxon>Eukaryota</taxon>
        <taxon>Metazoa</taxon>
        <taxon>Chordata</taxon>
        <taxon>Craniata</taxon>
        <taxon>Vertebrata</taxon>
        <taxon>Euteleostomi</taxon>
        <taxon>Actinopterygii</taxon>
        <taxon>Neopterygii</taxon>
        <taxon>Teleostei</taxon>
        <taxon>Notacanthiformes</taxon>
        <taxon>Halosauridae</taxon>
        <taxon>Aldrovandia</taxon>
    </lineage>
</organism>
<feature type="domain" description="Rab-GAP TBC" evidence="3">
    <location>
        <begin position="247"/>
        <end position="435"/>
    </location>
</feature>
<reference evidence="4" key="1">
    <citation type="journal article" date="2023" name="Science">
        <title>Genome structures resolve the early diversification of teleost fishes.</title>
        <authorList>
            <person name="Parey E."/>
            <person name="Louis A."/>
            <person name="Montfort J."/>
            <person name="Bouchez O."/>
            <person name="Roques C."/>
            <person name="Iampietro C."/>
            <person name="Lluch J."/>
            <person name="Castinel A."/>
            <person name="Donnadieu C."/>
            <person name="Desvignes T."/>
            <person name="Floi Bucao C."/>
            <person name="Jouanno E."/>
            <person name="Wen M."/>
            <person name="Mejri S."/>
            <person name="Dirks R."/>
            <person name="Jansen H."/>
            <person name="Henkel C."/>
            <person name="Chen W.J."/>
            <person name="Zahm M."/>
            <person name="Cabau C."/>
            <person name="Klopp C."/>
            <person name="Thompson A.W."/>
            <person name="Robinson-Rechavi M."/>
            <person name="Braasch I."/>
            <person name="Lecointre G."/>
            <person name="Bobe J."/>
            <person name="Postlethwait J.H."/>
            <person name="Berthelot C."/>
            <person name="Roest Crollius H."/>
            <person name="Guiguen Y."/>
        </authorList>
    </citation>
    <scope>NUCLEOTIDE SEQUENCE</scope>
    <source>
        <strain evidence="4">NC1722</strain>
    </source>
</reference>
<dbReference type="GO" id="GO:0031267">
    <property type="term" value="F:small GTPase binding"/>
    <property type="evidence" value="ECO:0007669"/>
    <property type="project" value="TreeGrafter"/>
</dbReference>
<dbReference type="SUPFAM" id="SSF47923">
    <property type="entry name" value="Ypt/Rab-GAP domain of gyp1p"/>
    <property type="match status" value="2"/>
</dbReference>
<feature type="region of interest" description="Disordered" evidence="2">
    <location>
        <begin position="1"/>
        <end position="124"/>
    </location>
</feature>
<comment type="caution">
    <text evidence="4">The sequence shown here is derived from an EMBL/GenBank/DDBJ whole genome shotgun (WGS) entry which is preliminary data.</text>
</comment>
<dbReference type="InterPro" id="IPR050302">
    <property type="entry name" value="Rab_GAP_TBC_domain"/>
</dbReference>
<dbReference type="FunFam" id="1.10.10.750:FF:000001">
    <property type="entry name" value="TBC1 domain family member 10A"/>
    <property type="match status" value="1"/>
</dbReference>
<gene>
    <name evidence="4" type="ORF">AAFF_G00367280</name>
</gene>
<dbReference type="Proteomes" id="UP001221898">
    <property type="component" value="Unassembled WGS sequence"/>
</dbReference>
<dbReference type="SMART" id="SM00164">
    <property type="entry name" value="TBC"/>
    <property type="match status" value="1"/>
</dbReference>
<dbReference type="FunFam" id="1.10.472.80:FF:000008">
    <property type="entry name" value="TBC1 domain family member 10A"/>
    <property type="match status" value="1"/>
</dbReference>
<feature type="compositionally biased region" description="Basic residues" evidence="2">
    <location>
        <begin position="740"/>
        <end position="752"/>
    </location>
</feature>
<feature type="compositionally biased region" description="Polar residues" evidence="2">
    <location>
        <begin position="620"/>
        <end position="640"/>
    </location>
</feature>
<feature type="compositionally biased region" description="Low complexity" evidence="2">
    <location>
        <begin position="76"/>
        <end position="87"/>
    </location>
</feature>
<dbReference type="Gene3D" id="1.10.8.270">
    <property type="entry name" value="putative rabgap domain of human tbc1 domain family member 14 like domains"/>
    <property type="match status" value="1"/>
</dbReference>
<feature type="compositionally biased region" description="Polar residues" evidence="2">
    <location>
        <begin position="662"/>
        <end position="676"/>
    </location>
</feature>
<accession>A0AAD7WMY8</accession>
<evidence type="ECO:0000256" key="1">
    <source>
        <dbReference type="ARBA" id="ARBA00022468"/>
    </source>
</evidence>
<dbReference type="InterPro" id="IPR000195">
    <property type="entry name" value="Rab-GAP-TBC_dom"/>
</dbReference>
<proteinExistence type="predicted"/>
<feature type="compositionally biased region" description="Polar residues" evidence="2">
    <location>
        <begin position="1"/>
        <end position="12"/>
    </location>
</feature>
<dbReference type="PANTHER" id="PTHR47219">
    <property type="entry name" value="RAB GTPASE-ACTIVATING PROTEIN 1-LIKE"/>
    <property type="match status" value="1"/>
</dbReference>
<dbReference type="FunFam" id="1.10.8.270:FF:000007">
    <property type="entry name" value="TBC1 domain family member 10A"/>
    <property type="match status" value="1"/>
</dbReference>
<dbReference type="GO" id="GO:0005886">
    <property type="term" value="C:plasma membrane"/>
    <property type="evidence" value="ECO:0007669"/>
    <property type="project" value="UniProtKB-ARBA"/>
</dbReference>
<dbReference type="PROSITE" id="PS50086">
    <property type="entry name" value="TBC_RABGAP"/>
    <property type="match status" value="1"/>
</dbReference>
<evidence type="ECO:0000313" key="4">
    <source>
        <dbReference type="EMBL" id="KAJ8402645.1"/>
    </source>
</evidence>
<feature type="region of interest" description="Disordered" evidence="2">
    <location>
        <begin position="576"/>
        <end position="768"/>
    </location>
</feature>
<evidence type="ECO:0000259" key="3">
    <source>
        <dbReference type="PROSITE" id="PS50086"/>
    </source>
</evidence>
<dbReference type="AlphaFoldDB" id="A0AAD7WMY8"/>
<protein>
    <recommendedName>
        <fullName evidence="3">Rab-GAP TBC domain-containing protein</fullName>
    </recommendedName>
</protein>
<dbReference type="Gene3D" id="1.10.472.80">
    <property type="entry name" value="Ypt/Rab-GAP domain of gyp1p, domain 3"/>
    <property type="match status" value="1"/>
</dbReference>
<dbReference type="Pfam" id="PF00566">
    <property type="entry name" value="RabGAP-TBC"/>
    <property type="match status" value="1"/>
</dbReference>
<dbReference type="Gene3D" id="1.10.10.750">
    <property type="entry name" value="Ypt/Rab-GAP domain of gyp1p, domain 1"/>
    <property type="match status" value="1"/>
</dbReference>
<sequence length="768" mass="84786">MVEFTPCQSVELQSGPVAEWAGDKKCPSPGLNPSPNLYPSINVNQTPNLATEPQPVSTPLALSTPPFQSPTDISPATAAVTAEATKAQNPQQPQDKNSQESSLPSQTQSIQNLESPGTPRTEACPPILVVHEPAPAFSLPYPPNRPAPDTMSYLESASLMSGTLESLSGLGEDGSSVGSDSEVNGMVLRRTDKYGFLGGAQYSEGSDKELRVDVARQREMKWLEMFSTWDKWVSRRFPKVKLRCRKGIPSSLRGKAWQLLSNSTELLDSNPGKFEELERDQGDPKWLDIIEKDLHRQFPFHEMFAARGGHGQQDLFRILKAYTVYRPDEGYCQAQAPVAAVLLMHMPAEQAFWCLVQICEKFLPGYYSAGLEAIQLDGEIFFALLRRVCPMAYRHLKKFKIDPILYMTEWFMCIFSRTLPWACVLRVWDMFFCEGVKVVFRVGLVLLKQILGSVEKLREMQGMYETMERLRNIPPESVREDLLVLEVISLSVTEALIERESSIQVRKWRESRGELSHQPCRRLHGTRAIHELKHRSAAISSGGSFSFLGGPAPAPGPLRVSSSLLSLAGFRKSKNPFRLPTKKGSFSGSSGPEPFQTQNFPGQSLSRKPPSGSVPGVQPLAQTQSPLIRSTAAASSQGVSGTMAKKLVPPHTLSPSPKIVSEQITPTIPSPTANNTPMPPSVGGGREGIAATASATGEGEEEGKKKKRSKEDKKKEKDEEKHKTRERRERDKTDKERQKKEKKKEKGGKKKEKGGVGEAELKNGATAP</sequence>
<dbReference type="PANTHER" id="PTHR47219:SF17">
    <property type="entry name" value="TBC1 DOMAIN FAMILY MEMBER 10B"/>
    <property type="match status" value="1"/>
</dbReference>
<evidence type="ECO:0000313" key="5">
    <source>
        <dbReference type="Proteomes" id="UP001221898"/>
    </source>
</evidence>
<feature type="compositionally biased region" description="Polar residues" evidence="2">
    <location>
        <begin position="88"/>
        <end position="115"/>
    </location>
</feature>
<feature type="compositionally biased region" description="Polar residues" evidence="2">
    <location>
        <begin position="595"/>
        <end position="606"/>
    </location>
</feature>
<evidence type="ECO:0000256" key="2">
    <source>
        <dbReference type="SAM" id="MobiDB-lite"/>
    </source>
</evidence>
<dbReference type="InterPro" id="IPR035969">
    <property type="entry name" value="Rab-GAP_TBC_sf"/>
</dbReference>